<keyword evidence="6 8" id="KW-0472">Membrane</keyword>
<keyword evidence="4" id="KW-0967">Endosome</keyword>
<dbReference type="GO" id="GO:0005765">
    <property type="term" value="C:lysosomal membrane"/>
    <property type="evidence" value="ECO:0007669"/>
    <property type="project" value="UniProtKB-SubCell"/>
</dbReference>
<keyword evidence="5 9" id="KW-1133">Transmembrane helix</keyword>
<reference evidence="12 15" key="1">
    <citation type="journal article" date="2019" name="Sci. Data">
        <title>Hybrid genome assembly and annotation of Danionella translucida.</title>
        <authorList>
            <person name="Kadobianskyi M."/>
            <person name="Schulze L."/>
            <person name="Schuelke M."/>
            <person name="Judkewitz B."/>
        </authorList>
    </citation>
    <scope>NUCLEOTIDE SEQUENCE [LARGE SCALE GENOMIC DNA]</scope>
    <source>
        <strain evidence="12 15">Bolton</strain>
    </source>
</reference>
<dbReference type="Gene3D" id="2.40.160.110">
    <property type="match status" value="1"/>
</dbReference>
<feature type="domain" description="Lysosome-associated membrane glycoprotein 2-like luminal" evidence="11">
    <location>
        <begin position="49"/>
        <end position="193"/>
    </location>
</feature>
<evidence type="ECO:0000256" key="7">
    <source>
        <dbReference type="ARBA" id="ARBA00023180"/>
    </source>
</evidence>
<keyword evidence="3 10" id="KW-0732">Signal</keyword>
<feature type="transmembrane region" description="Helical" evidence="9">
    <location>
        <begin position="212"/>
        <end position="235"/>
    </location>
</feature>
<dbReference type="GO" id="GO:0072594">
    <property type="term" value="P:establishment of protein localization to organelle"/>
    <property type="evidence" value="ECO:0007669"/>
    <property type="project" value="TreeGrafter"/>
</dbReference>
<gene>
    <name evidence="14" type="ORF">DNTS_007841</name>
    <name evidence="12" type="ORF">DNTS_010969</name>
    <name evidence="13" type="ORF">DNTS_032528</name>
</gene>
<dbReference type="GO" id="GO:0005886">
    <property type="term" value="C:plasma membrane"/>
    <property type="evidence" value="ECO:0007669"/>
    <property type="project" value="TreeGrafter"/>
</dbReference>
<dbReference type="EMBL" id="SRMA01027091">
    <property type="protein sequence ID" value="TRY59980.1"/>
    <property type="molecule type" value="Genomic_DNA"/>
</dbReference>
<sequence length="246" mass="27580">MSHFSHHLLLVFSLHWLGSALATESLDVSDSPSSNQSVTPVLQPKESTPSQFSYTVQNLKGQVCIRASLGVEFVVKENKKKYYFNLKPDLTRATGYCGNQKSVLSLEFDDGHLEFTFIKDGDVSYVKTIKCLLKPTLSCKNCQSKQYAGIVNNHKLFQAKTGQSFMCKSETTLIMADNLKIKLLPMQIQAFDLVRGVFGKELECWADFNRSLIPIILGSVATAICLIAILTYVLLREHRSQGYEQL</sequence>
<dbReference type="OrthoDB" id="9428839at2759"/>
<evidence type="ECO:0000256" key="10">
    <source>
        <dbReference type="SAM" id="SignalP"/>
    </source>
</evidence>
<comment type="caution">
    <text evidence="8">Lacks conserved residue(s) required for the propagation of feature annotation.</text>
</comment>
<evidence type="ECO:0000256" key="3">
    <source>
        <dbReference type="ARBA" id="ARBA00022729"/>
    </source>
</evidence>
<comment type="caution">
    <text evidence="12">The sequence shown here is derived from an EMBL/GenBank/DDBJ whole genome shotgun (WGS) entry which is preliminary data.</text>
</comment>
<evidence type="ECO:0000313" key="12">
    <source>
        <dbReference type="EMBL" id="TRY59980.1"/>
    </source>
</evidence>
<evidence type="ECO:0000256" key="6">
    <source>
        <dbReference type="ARBA" id="ARBA00023136"/>
    </source>
</evidence>
<dbReference type="PANTHER" id="PTHR11506">
    <property type="entry name" value="LYSOSOME-ASSOCIATED MEMBRANE GLYCOPROTEIN"/>
    <property type="match status" value="1"/>
</dbReference>
<organism evidence="12 15">
    <name type="scientific">Danionella cerebrum</name>
    <dbReference type="NCBI Taxonomy" id="2873325"/>
    <lineage>
        <taxon>Eukaryota</taxon>
        <taxon>Metazoa</taxon>
        <taxon>Chordata</taxon>
        <taxon>Craniata</taxon>
        <taxon>Vertebrata</taxon>
        <taxon>Euteleostomi</taxon>
        <taxon>Actinopterygii</taxon>
        <taxon>Neopterygii</taxon>
        <taxon>Teleostei</taxon>
        <taxon>Ostariophysi</taxon>
        <taxon>Cypriniformes</taxon>
        <taxon>Danionidae</taxon>
        <taxon>Danioninae</taxon>
        <taxon>Danionella</taxon>
    </lineage>
</organism>
<evidence type="ECO:0000256" key="4">
    <source>
        <dbReference type="ARBA" id="ARBA00022753"/>
    </source>
</evidence>
<keyword evidence="2 8" id="KW-0812">Transmembrane</keyword>
<keyword evidence="8" id="KW-0458">Lysosome</keyword>
<accession>A0A553N3H2</accession>
<protein>
    <recommendedName>
        <fullName evidence="11">Lysosome-associated membrane glycoprotein 2-like luminal domain-containing protein</fullName>
    </recommendedName>
</protein>
<evidence type="ECO:0000313" key="14">
    <source>
        <dbReference type="EMBL" id="TRZ01115.1"/>
    </source>
</evidence>
<evidence type="ECO:0000256" key="5">
    <source>
        <dbReference type="ARBA" id="ARBA00022989"/>
    </source>
</evidence>
<feature type="disulfide bond" evidence="8">
    <location>
        <begin position="167"/>
        <end position="204"/>
    </location>
</feature>
<evidence type="ECO:0000313" key="15">
    <source>
        <dbReference type="Proteomes" id="UP000316079"/>
    </source>
</evidence>
<feature type="signal peptide" evidence="10">
    <location>
        <begin position="1"/>
        <end position="22"/>
    </location>
</feature>
<dbReference type="STRING" id="623744.A0A553N3H2"/>
<comment type="subcellular location">
    <subcellularLocation>
        <location evidence="1">Endosome membrane</location>
        <topology evidence="1">Single-pass type I membrane protein</topology>
    </subcellularLocation>
    <subcellularLocation>
        <location evidence="8">Lysosome membrane</location>
        <topology evidence="8">Single-pass type I membrane protein</topology>
    </subcellularLocation>
</comment>
<dbReference type="PRINTS" id="PR00336">
    <property type="entry name" value="LYSASSOCTDMP"/>
</dbReference>
<dbReference type="GO" id="GO:0031902">
    <property type="term" value="C:late endosome membrane"/>
    <property type="evidence" value="ECO:0007669"/>
    <property type="project" value="TreeGrafter"/>
</dbReference>
<dbReference type="InterPro" id="IPR002000">
    <property type="entry name" value="Lysosome-assoc_membr_glycop"/>
</dbReference>
<evidence type="ECO:0000259" key="11">
    <source>
        <dbReference type="Pfam" id="PF01299"/>
    </source>
</evidence>
<evidence type="ECO:0000256" key="2">
    <source>
        <dbReference type="ARBA" id="ARBA00022692"/>
    </source>
</evidence>
<dbReference type="EMBL" id="SRMA01024156">
    <property type="protein sequence ID" value="TRZ01115.1"/>
    <property type="molecule type" value="Genomic_DNA"/>
</dbReference>
<dbReference type="AlphaFoldDB" id="A0A553N3H2"/>
<dbReference type="Proteomes" id="UP000316079">
    <property type="component" value="Unassembled WGS sequence"/>
</dbReference>
<evidence type="ECO:0000256" key="9">
    <source>
        <dbReference type="SAM" id="Phobius"/>
    </source>
</evidence>
<dbReference type="Pfam" id="PF01299">
    <property type="entry name" value="Lamp2-like_luminal"/>
    <property type="match status" value="1"/>
</dbReference>
<reference evidence="12" key="2">
    <citation type="submission" date="2019-04" db="EMBL/GenBank/DDBJ databases">
        <authorList>
            <person name="Kadobianskyi M."/>
            <person name="Schulze L."/>
            <person name="Schuelke M."/>
            <person name="Judkewitz B."/>
        </authorList>
    </citation>
    <scope>NUCLEOTIDE SEQUENCE</scope>
    <source>
        <strain evidence="12">Bolton</strain>
        <tissue evidence="12">Whole-body</tissue>
    </source>
</reference>
<dbReference type="InterPro" id="IPR048528">
    <property type="entry name" value="Lamp2-like_luminal"/>
</dbReference>
<name>A0A553N3H2_9TELE</name>
<evidence type="ECO:0000256" key="1">
    <source>
        <dbReference type="ARBA" id="ARBA00004530"/>
    </source>
</evidence>
<evidence type="ECO:0000256" key="8">
    <source>
        <dbReference type="PROSITE-ProRule" id="PRU00740"/>
    </source>
</evidence>
<comment type="similarity">
    <text evidence="8">Belongs to the LAMP family.</text>
</comment>
<feature type="chain" id="PRO_5044617385" description="Lysosome-associated membrane glycoprotein 2-like luminal domain-containing protein" evidence="10">
    <location>
        <begin position="23"/>
        <end position="246"/>
    </location>
</feature>
<keyword evidence="15" id="KW-1185">Reference proteome</keyword>
<keyword evidence="8" id="KW-1015">Disulfide bond</keyword>
<dbReference type="PANTHER" id="PTHR11506:SF30">
    <property type="entry name" value="LYSOSOME-ASSOCIATED MEMBRANE GLYCOPROTEIN 3"/>
    <property type="match status" value="1"/>
</dbReference>
<evidence type="ECO:0000313" key="13">
    <source>
        <dbReference type="EMBL" id="TRY96254.1"/>
    </source>
</evidence>
<proteinExistence type="inferred from homology"/>
<dbReference type="EMBL" id="SRMA01025310">
    <property type="protein sequence ID" value="TRY96254.1"/>
    <property type="molecule type" value="Genomic_DNA"/>
</dbReference>
<keyword evidence="7" id="KW-0325">Glycoprotein</keyword>
<dbReference type="PROSITE" id="PS51407">
    <property type="entry name" value="LAMP_3"/>
    <property type="match status" value="1"/>
</dbReference>